<evidence type="ECO:0000259" key="2">
    <source>
        <dbReference type="Pfam" id="PF12697"/>
    </source>
</evidence>
<feature type="domain" description="AB hydrolase-1" evidence="2">
    <location>
        <begin position="31"/>
        <end position="241"/>
    </location>
</feature>
<accession>A0A3S0RNF5</accession>
<dbReference type="EMBL" id="RYYV01000001">
    <property type="protein sequence ID" value="RUL79949.1"/>
    <property type="molecule type" value="Genomic_DNA"/>
</dbReference>
<dbReference type="Pfam" id="PF12697">
    <property type="entry name" value="Abhydrolase_6"/>
    <property type="match status" value="1"/>
</dbReference>
<sequence length="252" mass="26470">MLNKALAVAIATAALLSAAVSPVRAEPVKNVVIVHGAFADGSGWQRVADLLGKDGYKVSMVQEPLTSLTDDVAATQRVLDQQQGPTLLVGHSYGGVVITEAGNAPNVAGLVYIAAFIPDHGENAVGLLSQAPPANKDMRATKDDFLYLDPAAFPADFAADVPSAQANFMAHSQPMLAKAAAGATVTTPAWRQKKSWALIATRDHNLNPDLERSMAKRAGSETIEIPASHAVYLSKPNEVARLIERAAKASSQ</sequence>
<dbReference type="InterPro" id="IPR029058">
    <property type="entry name" value="AB_hydrolase_fold"/>
</dbReference>
<dbReference type="PANTHER" id="PTHR37017">
    <property type="entry name" value="AB HYDROLASE-1 DOMAIN-CONTAINING PROTEIN-RELATED"/>
    <property type="match status" value="1"/>
</dbReference>
<dbReference type="GO" id="GO:0016787">
    <property type="term" value="F:hydrolase activity"/>
    <property type="evidence" value="ECO:0007669"/>
    <property type="project" value="UniProtKB-KW"/>
</dbReference>
<dbReference type="SUPFAM" id="SSF53474">
    <property type="entry name" value="alpha/beta-Hydrolases"/>
    <property type="match status" value="1"/>
</dbReference>
<gene>
    <name evidence="3" type="ORF">EKH80_01790</name>
</gene>
<dbReference type="Proteomes" id="UP000274358">
    <property type="component" value="Unassembled WGS sequence"/>
</dbReference>
<evidence type="ECO:0000313" key="4">
    <source>
        <dbReference type="Proteomes" id="UP000274358"/>
    </source>
</evidence>
<evidence type="ECO:0000256" key="1">
    <source>
        <dbReference type="SAM" id="SignalP"/>
    </source>
</evidence>
<feature type="signal peptide" evidence="1">
    <location>
        <begin position="1"/>
        <end position="25"/>
    </location>
</feature>
<dbReference type="AlphaFoldDB" id="A0A3S0RNF5"/>
<name>A0A3S0RNF5_9GAMM</name>
<dbReference type="PANTHER" id="PTHR37017:SF11">
    <property type="entry name" value="ESTERASE_LIPASE_THIOESTERASE DOMAIN-CONTAINING PROTEIN"/>
    <property type="match status" value="1"/>
</dbReference>
<dbReference type="OrthoDB" id="9814966at2"/>
<evidence type="ECO:0000313" key="3">
    <source>
        <dbReference type="EMBL" id="RUL79949.1"/>
    </source>
</evidence>
<comment type="caution">
    <text evidence="3">The sequence shown here is derived from an EMBL/GenBank/DDBJ whole genome shotgun (WGS) entry which is preliminary data.</text>
</comment>
<protein>
    <submittedName>
        <fullName evidence="3">Alpha/beta hydrolase</fullName>
    </submittedName>
</protein>
<organism evidence="3 4">
    <name type="scientific">Dyella choica</name>
    <dbReference type="NCBI Taxonomy" id="1927959"/>
    <lineage>
        <taxon>Bacteria</taxon>
        <taxon>Pseudomonadati</taxon>
        <taxon>Pseudomonadota</taxon>
        <taxon>Gammaproteobacteria</taxon>
        <taxon>Lysobacterales</taxon>
        <taxon>Rhodanobacteraceae</taxon>
        <taxon>Dyella</taxon>
    </lineage>
</organism>
<reference evidence="3 4" key="1">
    <citation type="submission" date="2018-12" db="EMBL/GenBank/DDBJ databases">
        <title>Dyella dinghuensis sp. nov. DHOA06 and Dyella choica sp. nov. 4M-K27, isolated from forest soil.</title>
        <authorList>
            <person name="Qiu L.-H."/>
            <person name="Gao Z.-H."/>
        </authorList>
    </citation>
    <scope>NUCLEOTIDE SEQUENCE [LARGE SCALE GENOMIC DNA]</scope>
    <source>
        <strain evidence="3 4">4M-K27</strain>
    </source>
</reference>
<proteinExistence type="predicted"/>
<dbReference type="RefSeq" id="WP_126683000.1">
    <property type="nucleotide sequence ID" value="NZ_RYYV01000001.1"/>
</dbReference>
<keyword evidence="1" id="KW-0732">Signal</keyword>
<keyword evidence="4" id="KW-1185">Reference proteome</keyword>
<dbReference type="InterPro" id="IPR000073">
    <property type="entry name" value="AB_hydrolase_1"/>
</dbReference>
<keyword evidence="3" id="KW-0378">Hydrolase</keyword>
<dbReference type="InterPro" id="IPR052897">
    <property type="entry name" value="Sec-Metab_Biosynth_Hydrolase"/>
</dbReference>
<feature type="chain" id="PRO_5018567556" evidence="1">
    <location>
        <begin position="26"/>
        <end position="252"/>
    </location>
</feature>
<dbReference type="Gene3D" id="3.40.50.1820">
    <property type="entry name" value="alpha/beta hydrolase"/>
    <property type="match status" value="1"/>
</dbReference>